<proteinExistence type="predicted"/>
<name>A0A1S3HDI8_LINAN</name>
<dbReference type="PROSITE" id="PS50262">
    <property type="entry name" value="G_PROTEIN_RECEP_F1_2"/>
    <property type="match status" value="1"/>
</dbReference>
<keyword evidence="10" id="KW-1185">Reference proteome</keyword>
<keyword evidence="7" id="KW-0807">Transducer</keyword>
<dbReference type="RefSeq" id="XP_013384098.1">
    <property type="nucleotide sequence ID" value="XM_013528644.1"/>
</dbReference>
<dbReference type="PANTHER" id="PTHR24240">
    <property type="entry name" value="OPSIN"/>
    <property type="match status" value="1"/>
</dbReference>
<evidence type="ECO:0000256" key="6">
    <source>
        <dbReference type="ARBA" id="ARBA00023170"/>
    </source>
</evidence>
<feature type="transmembrane region" description="Helical" evidence="8">
    <location>
        <begin position="206"/>
        <end position="225"/>
    </location>
</feature>
<evidence type="ECO:0000256" key="5">
    <source>
        <dbReference type="ARBA" id="ARBA00023136"/>
    </source>
</evidence>
<dbReference type="GO" id="GO:0004930">
    <property type="term" value="F:G protein-coupled receptor activity"/>
    <property type="evidence" value="ECO:0007669"/>
    <property type="project" value="UniProtKB-KW"/>
</dbReference>
<sequence length="242" mass="25984">MPYNIVIAYLVDVVPALHHLALNEYFCLGKLVIVGFYIAIFRKVKKQKQQIGQYGNALQGTSSHGMQIVTPENQTASNSMALKFPSAAGPSTSLNATTSLGGLNTVSGVISGAGMGGESGITGSTDMVSLEATTSRGGPSASHARSDESARVTINVSTSNTEAKLAKMTAATLGCFFALYCPYLMIFWCEKYFEKGSLTFAVLRNIAIEFIALSSAINPFIYGFMNSNFRRAFSKMFKCNKT</sequence>
<evidence type="ECO:0000313" key="11">
    <source>
        <dbReference type="RefSeq" id="XP_013384098.1"/>
    </source>
</evidence>
<dbReference type="KEGG" id="lak:106154326"/>
<feature type="transmembrane region" description="Helical" evidence="8">
    <location>
        <begin position="165"/>
        <end position="186"/>
    </location>
</feature>
<organism evidence="10 11">
    <name type="scientific">Lingula anatina</name>
    <name type="common">Brachiopod</name>
    <name type="synonym">Lingula unguis</name>
    <dbReference type="NCBI Taxonomy" id="7574"/>
    <lineage>
        <taxon>Eukaryota</taxon>
        <taxon>Metazoa</taxon>
        <taxon>Spiralia</taxon>
        <taxon>Lophotrochozoa</taxon>
        <taxon>Brachiopoda</taxon>
        <taxon>Linguliformea</taxon>
        <taxon>Lingulata</taxon>
        <taxon>Lingulida</taxon>
        <taxon>Linguloidea</taxon>
        <taxon>Lingulidae</taxon>
        <taxon>Lingula</taxon>
    </lineage>
</organism>
<evidence type="ECO:0000313" key="10">
    <source>
        <dbReference type="Proteomes" id="UP000085678"/>
    </source>
</evidence>
<evidence type="ECO:0000256" key="4">
    <source>
        <dbReference type="ARBA" id="ARBA00023040"/>
    </source>
</evidence>
<keyword evidence="4" id="KW-0297">G-protein coupled receptor</keyword>
<protein>
    <submittedName>
        <fullName evidence="11">Uncharacterized protein LOC106154326</fullName>
    </submittedName>
</protein>
<keyword evidence="2 8" id="KW-0812">Transmembrane</keyword>
<dbReference type="Pfam" id="PF00001">
    <property type="entry name" value="7tm_1"/>
    <property type="match status" value="1"/>
</dbReference>
<dbReference type="InParanoid" id="A0A1S3HDI8"/>
<evidence type="ECO:0000256" key="3">
    <source>
        <dbReference type="ARBA" id="ARBA00022989"/>
    </source>
</evidence>
<dbReference type="STRING" id="7574.A0A1S3HDI8"/>
<reference evidence="11" key="1">
    <citation type="submission" date="2025-08" db="UniProtKB">
        <authorList>
            <consortium name="RefSeq"/>
        </authorList>
    </citation>
    <scope>IDENTIFICATION</scope>
    <source>
        <tissue evidence="11">Gonads</tissue>
    </source>
</reference>
<keyword evidence="3 8" id="KW-1133">Transmembrane helix</keyword>
<dbReference type="SUPFAM" id="SSF81321">
    <property type="entry name" value="Family A G protein-coupled receptor-like"/>
    <property type="match status" value="1"/>
</dbReference>
<dbReference type="OrthoDB" id="6287421at2759"/>
<dbReference type="GeneID" id="106154326"/>
<gene>
    <name evidence="11" type="primary">LOC106154326</name>
</gene>
<keyword evidence="5 8" id="KW-0472">Membrane</keyword>
<feature type="transmembrane region" description="Helical" evidence="8">
    <location>
        <begin position="20"/>
        <end position="40"/>
    </location>
</feature>
<dbReference type="GO" id="GO:0016020">
    <property type="term" value="C:membrane"/>
    <property type="evidence" value="ECO:0007669"/>
    <property type="project" value="UniProtKB-SubCell"/>
</dbReference>
<evidence type="ECO:0000256" key="1">
    <source>
        <dbReference type="ARBA" id="ARBA00004141"/>
    </source>
</evidence>
<dbReference type="InterPro" id="IPR050125">
    <property type="entry name" value="GPCR_opsins"/>
</dbReference>
<feature type="domain" description="G-protein coupled receptors family 1 profile" evidence="9">
    <location>
        <begin position="1"/>
        <end position="222"/>
    </location>
</feature>
<comment type="subcellular location">
    <subcellularLocation>
        <location evidence="1">Membrane</location>
        <topology evidence="1">Multi-pass membrane protein</topology>
    </subcellularLocation>
</comment>
<dbReference type="InterPro" id="IPR017452">
    <property type="entry name" value="GPCR_Rhodpsn_7TM"/>
</dbReference>
<evidence type="ECO:0000259" key="9">
    <source>
        <dbReference type="PROSITE" id="PS50262"/>
    </source>
</evidence>
<keyword evidence="6" id="KW-0675">Receptor</keyword>
<dbReference type="InterPro" id="IPR000276">
    <property type="entry name" value="GPCR_Rhodpsn"/>
</dbReference>
<dbReference type="Proteomes" id="UP000085678">
    <property type="component" value="Unplaced"/>
</dbReference>
<evidence type="ECO:0000256" key="8">
    <source>
        <dbReference type="SAM" id="Phobius"/>
    </source>
</evidence>
<accession>A0A1S3HDI8</accession>
<dbReference type="AlphaFoldDB" id="A0A1S3HDI8"/>
<evidence type="ECO:0000256" key="2">
    <source>
        <dbReference type="ARBA" id="ARBA00022692"/>
    </source>
</evidence>
<dbReference type="Gene3D" id="1.20.1070.10">
    <property type="entry name" value="Rhodopsin 7-helix transmembrane proteins"/>
    <property type="match status" value="1"/>
</dbReference>
<evidence type="ECO:0000256" key="7">
    <source>
        <dbReference type="ARBA" id="ARBA00023224"/>
    </source>
</evidence>